<evidence type="ECO:0000256" key="1">
    <source>
        <dbReference type="SAM" id="MobiDB-lite"/>
    </source>
</evidence>
<evidence type="ECO:0000259" key="2">
    <source>
        <dbReference type="PROSITE" id="PS50833"/>
    </source>
</evidence>
<sequence>MQVIMNDLEKDVRKMMLPNTALALKESKRNTLKDFLNVAGPMGVTHFVILTATEKSGYMKIAKTPRGPTLTLKVAEYSLVRDVQASLPRPRMPENAFKTAPLVVMNNFGKEEHMQLATVIFQNMFPAINVQKTRLSSCQRIVLLSNNKETSRISLRHYSIGVAPSGLRKSLKGLLQHKELPDLSHMQDVADFVMRSGMGSESEGEDAEASCVTLAQDMGHGNVASRQSRVRLYEIGPRMELEVIKVEEGLCDGRVMYHKHIQRSSSEKTVQQQEHEERAHLKAERRRQQEANVRRKRLEVLRKEADKAAAKLRAQGKDPAKEPGGKKAWWEEELEEAERQHLREEDNDEQYFRDEVGREPDVGDMIRSAKSLNNRGNGRGRGRGGGTRRMEREGRTRQALTDEFHQPNLSGLGEQDSRKRRTNNRSMSDSKRQRSE</sequence>
<dbReference type="GO" id="GO:0030687">
    <property type="term" value="C:preribosome, large subunit precursor"/>
    <property type="evidence" value="ECO:0007669"/>
    <property type="project" value="TreeGrafter"/>
</dbReference>
<dbReference type="GO" id="GO:0006364">
    <property type="term" value="P:rRNA processing"/>
    <property type="evidence" value="ECO:0007669"/>
    <property type="project" value="InterPro"/>
</dbReference>
<dbReference type="SMART" id="SM00879">
    <property type="entry name" value="Brix"/>
    <property type="match status" value="1"/>
</dbReference>
<feature type="domain" description="Brix" evidence="2">
    <location>
        <begin position="1"/>
        <end position="252"/>
    </location>
</feature>
<reference evidence="3 4" key="1">
    <citation type="submission" date="2017-08" db="EMBL/GenBank/DDBJ databases">
        <title>Acidophilic green algal genome provides insights into adaptation to an acidic environment.</title>
        <authorList>
            <person name="Hirooka S."/>
            <person name="Hirose Y."/>
            <person name="Kanesaki Y."/>
            <person name="Higuchi S."/>
            <person name="Fujiwara T."/>
            <person name="Onuma R."/>
            <person name="Era A."/>
            <person name="Ohbayashi R."/>
            <person name="Uzuka A."/>
            <person name="Nozaki H."/>
            <person name="Yoshikawa H."/>
            <person name="Miyagishima S.Y."/>
        </authorList>
    </citation>
    <scope>NUCLEOTIDE SEQUENCE [LARGE SCALE GENOMIC DNA]</scope>
    <source>
        <strain evidence="3 4">NIES-2499</strain>
    </source>
</reference>
<evidence type="ECO:0000313" key="3">
    <source>
        <dbReference type="EMBL" id="GAX79003.1"/>
    </source>
</evidence>
<feature type="region of interest" description="Disordered" evidence="1">
    <location>
        <begin position="261"/>
        <end position="297"/>
    </location>
</feature>
<keyword evidence="4" id="KW-1185">Reference proteome</keyword>
<dbReference type="STRING" id="1157962.A0A250X7E3"/>
<dbReference type="InterPro" id="IPR007109">
    <property type="entry name" value="Brix"/>
</dbReference>
<dbReference type="GO" id="GO:0019843">
    <property type="term" value="F:rRNA binding"/>
    <property type="evidence" value="ECO:0007669"/>
    <property type="project" value="InterPro"/>
</dbReference>
<proteinExistence type="predicted"/>
<feature type="region of interest" description="Disordered" evidence="1">
    <location>
        <begin position="309"/>
        <end position="328"/>
    </location>
</feature>
<organism evidence="3 4">
    <name type="scientific">Chlamydomonas eustigma</name>
    <dbReference type="NCBI Taxonomy" id="1157962"/>
    <lineage>
        <taxon>Eukaryota</taxon>
        <taxon>Viridiplantae</taxon>
        <taxon>Chlorophyta</taxon>
        <taxon>core chlorophytes</taxon>
        <taxon>Chlorophyceae</taxon>
        <taxon>CS clade</taxon>
        <taxon>Chlamydomonadales</taxon>
        <taxon>Chlamydomonadaceae</taxon>
        <taxon>Chlamydomonas</taxon>
    </lineage>
</organism>
<comment type="caution">
    <text evidence="3">The sequence shown here is derived from an EMBL/GenBank/DDBJ whole genome shotgun (WGS) entry which is preliminary data.</text>
</comment>
<dbReference type="PANTHER" id="PTHR12661">
    <property type="entry name" value="PETER PAN-RELATED"/>
    <property type="match status" value="1"/>
</dbReference>
<feature type="region of interest" description="Disordered" evidence="1">
    <location>
        <begin position="338"/>
        <end position="436"/>
    </location>
</feature>
<gene>
    <name evidence="3" type="ORF">CEUSTIGMA_g6443.t1</name>
</gene>
<dbReference type="PROSITE" id="PS50833">
    <property type="entry name" value="BRIX"/>
    <property type="match status" value="1"/>
</dbReference>
<protein>
    <recommendedName>
        <fullName evidence="2">Brix domain-containing protein</fullName>
    </recommendedName>
</protein>
<feature type="compositionally biased region" description="Basic and acidic residues" evidence="1">
    <location>
        <begin position="273"/>
        <end position="297"/>
    </location>
</feature>
<dbReference type="EMBL" id="BEGY01000038">
    <property type="protein sequence ID" value="GAX79003.1"/>
    <property type="molecule type" value="Genomic_DNA"/>
</dbReference>
<dbReference type="OrthoDB" id="10261452at2759"/>
<name>A0A250X7E3_9CHLO</name>
<dbReference type="PANTHER" id="PTHR12661:SF5">
    <property type="entry name" value="SUPPRESSOR OF SWI4 1 HOMOLOG"/>
    <property type="match status" value="1"/>
</dbReference>
<dbReference type="GO" id="GO:0000027">
    <property type="term" value="P:ribosomal large subunit assembly"/>
    <property type="evidence" value="ECO:0007669"/>
    <property type="project" value="TreeGrafter"/>
</dbReference>
<dbReference type="Pfam" id="PF04427">
    <property type="entry name" value="Brix"/>
    <property type="match status" value="1"/>
</dbReference>
<accession>A0A250X7E3</accession>
<dbReference type="AlphaFoldDB" id="A0A250X7E3"/>
<feature type="compositionally biased region" description="Basic and acidic residues" evidence="1">
    <location>
        <begin position="338"/>
        <end position="361"/>
    </location>
</feature>
<evidence type="ECO:0000313" key="4">
    <source>
        <dbReference type="Proteomes" id="UP000232323"/>
    </source>
</evidence>
<feature type="compositionally biased region" description="Basic and acidic residues" evidence="1">
    <location>
        <begin position="388"/>
        <end position="405"/>
    </location>
</feature>
<feature type="compositionally biased region" description="Polar residues" evidence="1">
    <location>
        <begin position="263"/>
        <end position="272"/>
    </location>
</feature>
<dbReference type="InterPro" id="IPR045112">
    <property type="entry name" value="PPAN-like"/>
</dbReference>
<dbReference type="Proteomes" id="UP000232323">
    <property type="component" value="Unassembled WGS sequence"/>
</dbReference>
<feature type="compositionally biased region" description="Gly residues" evidence="1">
    <location>
        <begin position="377"/>
        <end position="387"/>
    </location>
</feature>